<evidence type="ECO:0000256" key="5">
    <source>
        <dbReference type="SAM" id="Coils"/>
    </source>
</evidence>
<dbReference type="RefSeq" id="WP_214625135.1">
    <property type="nucleotide sequence ID" value="NZ_JAHGAW010000013.1"/>
</dbReference>
<dbReference type="InterPro" id="IPR003661">
    <property type="entry name" value="HisK_dim/P_dom"/>
</dbReference>
<gene>
    <name evidence="10" type="ORF">KK488_18200</name>
</gene>
<organism evidence="10 11">
    <name type="scientific">Sphingobium nicotianae</name>
    <dbReference type="NCBI Taxonomy" id="2782607"/>
    <lineage>
        <taxon>Bacteria</taxon>
        <taxon>Pseudomonadati</taxon>
        <taxon>Pseudomonadota</taxon>
        <taxon>Alphaproteobacteria</taxon>
        <taxon>Sphingomonadales</taxon>
        <taxon>Sphingomonadaceae</taxon>
        <taxon>Sphingobium</taxon>
    </lineage>
</organism>
<dbReference type="PROSITE" id="PS50112">
    <property type="entry name" value="PAS"/>
    <property type="match status" value="2"/>
</dbReference>
<dbReference type="PANTHER" id="PTHR43065">
    <property type="entry name" value="SENSOR HISTIDINE KINASE"/>
    <property type="match status" value="1"/>
</dbReference>
<evidence type="ECO:0000259" key="7">
    <source>
        <dbReference type="PROSITE" id="PS50110"/>
    </source>
</evidence>
<dbReference type="InterPro" id="IPR001789">
    <property type="entry name" value="Sig_transdc_resp-reg_receiver"/>
</dbReference>
<dbReference type="InterPro" id="IPR011006">
    <property type="entry name" value="CheY-like_superfamily"/>
</dbReference>
<dbReference type="Pfam" id="PF02518">
    <property type="entry name" value="HATPase_c"/>
    <property type="match status" value="1"/>
</dbReference>
<evidence type="ECO:0000256" key="4">
    <source>
        <dbReference type="PROSITE-ProRule" id="PRU00169"/>
    </source>
</evidence>
<dbReference type="PROSITE" id="PS50110">
    <property type="entry name" value="RESPONSE_REGULATORY"/>
    <property type="match status" value="1"/>
</dbReference>
<dbReference type="InterPro" id="IPR001610">
    <property type="entry name" value="PAC"/>
</dbReference>
<dbReference type="InterPro" id="IPR036890">
    <property type="entry name" value="HATPase_C_sf"/>
</dbReference>
<dbReference type="Pfam" id="PF13426">
    <property type="entry name" value="PAS_9"/>
    <property type="match status" value="2"/>
</dbReference>
<keyword evidence="11" id="KW-1185">Reference proteome</keyword>
<feature type="domain" description="Response regulatory" evidence="7">
    <location>
        <begin position="532"/>
        <end position="643"/>
    </location>
</feature>
<dbReference type="AlphaFoldDB" id="A0A9X1ISS1"/>
<evidence type="ECO:0000259" key="6">
    <source>
        <dbReference type="PROSITE" id="PS50109"/>
    </source>
</evidence>
<feature type="domain" description="PAS" evidence="8">
    <location>
        <begin position="13"/>
        <end position="71"/>
    </location>
</feature>
<dbReference type="SMART" id="SM00388">
    <property type="entry name" value="HisKA"/>
    <property type="match status" value="1"/>
</dbReference>
<dbReference type="SMART" id="SM00448">
    <property type="entry name" value="REC"/>
    <property type="match status" value="1"/>
</dbReference>
<dbReference type="NCBIfam" id="TIGR00229">
    <property type="entry name" value="sensory_box"/>
    <property type="match status" value="2"/>
</dbReference>
<feature type="domain" description="PAS" evidence="8">
    <location>
        <begin position="141"/>
        <end position="198"/>
    </location>
</feature>
<evidence type="ECO:0000259" key="9">
    <source>
        <dbReference type="PROSITE" id="PS50113"/>
    </source>
</evidence>
<dbReference type="InterPro" id="IPR000700">
    <property type="entry name" value="PAS-assoc_C"/>
</dbReference>
<dbReference type="SUPFAM" id="SSF55874">
    <property type="entry name" value="ATPase domain of HSP90 chaperone/DNA topoisomerase II/histidine kinase"/>
    <property type="match status" value="1"/>
</dbReference>
<evidence type="ECO:0000259" key="8">
    <source>
        <dbReference type="PROSITE" id="PS50112"/>
    </source>
</evidence>
<dbReference type="InterPro" id="IPR000014">
    <property type="entry name" value="PAS"/>
</dbReference>
<dbReference type="EC" id="2.7.13.3" evidence="2"/>
<dbReference type="InterPro" id="IPR035965">
    <property type="entry name" value="PAS-like_dom_sf"/>
</dbReference>
<feature type="coiled-coil region" evidence="5">
    <location>
        <begin position="252"/>
        <end position="279"/>
    </location>
</feature>
<feature type="domain" description="PAC" evidence="9">
    <location>
        <begin position="88"/>
        <end position="140"/>
    </location>
</feature>
<proteinExistence type="predicted"/>
<dbReference type="PROSITE" id="PS50109">
    <property type="entry name" value="HIS_KIN"/>
    <property type="match status" value="1"/>
</dbReference>
<dbReference type="Gene3D" id="3.40.50.2300">
    <property type="match status" value="1"/>
</dbReference>
<dbReference type="PROSITE" id="PS50113">
    <property type="entry name" value="PAC"/>
    <property type="match status" value="2"/>
</dbReference>
<feature type="domain" description="PAC" evidence="9">
    <location>
        <begin position="216"/>
        <end position="268"/>
    </location>
</feature>
<dbReference type="SUPFAM" id="SSF55785">
    <property type="entry name" value="PYP-like sensor domain (PAS domain)"/>
    <property type="match status" value="2"/>
</dbReference>
<protein>
    <recommendedName>
        <fullName evidence="2">histidine kinase</fullName>
        <ecNumber evidence="2">2.7.13.3</ecNumber>
    </recommendedName>
</protein>
<accession>A0A9X1ISS1</accession>
<dbReference type="InterPro" id="IPR003594">
    <property type="entry name" value="HATPase_dom"/>
</dbReference>
<dbReference type="PRINTS" id="PR00344">
    <property type="entry name" value="BCTRLSENSOR"/>
</dbReference>
<dbReference type="Gene3D" id="3.30.565.10">
    <property type="entry name" value="Histidine kinase-like ATPase, C-terminal domain"/>
    <property type="match status" value="1"/>
</dbReference>
<dbReference type="InterPro" id="IPR004358">
    <property type="entry name" value="Sig_transdc_His_kin-like_C"/>
</dbReference>
<dbReference type="Gene3D" id="1.10.287.130">
    <property type="match status" value="1"/>
</dbReference>
<dbReference type="SUPFAM" id="SSF47384">
    <property type="entry name" value="Homodimeric domain of signal transducing histidine kinase"/>
    <property type="match status" value="1"/>
</dbReference>
<dbReference type="SMART" id="SM00086">
    <property type="entry name" value="PAC"/>
    <property type="match status" value="2"/>
</dbReference>
<dbReference type="Gene3D" id="3.30.450.20">
    <property type="entry name" value="PAS domain"/>
    <property type="match status" value="2"/>
</dbReference>
<sequence>MSSDQGFADSTSSEGRYRLLVDAITDYAIYMLDPTGIISNWNSGAQRLKGYRADEIVGQHFSRFYTPEDRDAGVPEEALRTARTQGKFEWEGWQLRKNGERFWAHVVIDPIWAASGELLGFAKITRDLTERQIAAKELRQSEEQFRLLVQSVTDYAIYRLDETGHVVSWNAGAERIKGYAPEEIIGQHFSRFYTQEDRAAGGPERALAIAREEGRFAAEGWRQRKDGTRFRASVVIDPIRDESGAIVGFAKITRDVTEREEVQRKLDEAREALFQSQKMEAIGQLTGGVAHDFNNLLMAIQSSLALLEKRVPSDPQLHRLIDNAMQGTLRGAALTQRMLAFARRQDLTFEAIDIPALVRNMSDLLERTLGPSYSISLQFPLSLPQVLADANQLEMALLNLAVNARDAMPDGGTIAITARQERVKPGVIDKLEPGSYVTLAVIDTGTGMDARTLAHATEPFFTTKGVGKGTGLGLSMIHGLAEQMGGRLVLQSAPGEGTTAELWLPAVPTAVAPSETAPVAAAPAPSPTAAMKILVVDDDGLVLMNTVALLEDLGHGVIEAGNGRDALALLQSCGDLDLIITDQAMPHMTGVQFAEQALALRPGIPIILATGYGELPADAPASLRKLGKPFSQRDLADALAQAVNALV</sequence>
<evidence type="ECO:0000256" key="3">
    <source>
        <dbReference type="ARBA" id="ARBA00022553"/>
    </source>
</evidence>
<dbReference type="Proteomes" id="UP001138757">
    <property type="component" value="Unassembled WGS sequence"/>
</dbReference>
<dbReference type="Pfam" id="PF00512">
    <property type="entry name" value="HisKA"/>
    <property type="match status" value="1"/>
</dbReference>
<dbReference type="InterPro" id="IPR005467">
    <property type="entry name" value="His_kinase_dom"/>
</dbReference>
<evidence type="ECO:0000313" key="10">
    <source>
        <dbReference type="EMBL" id="MBT2188881.1"/>
    </source>
</evidence>
<dbReference type="Pfam" id="PF00072">
    <property type="entry name" value="Response_reg"/>
    <property type="match status" value="1"/>
</dbReference>
<dbReference type="InterPro" id="IPR036097">
    <property type="entry name" value="HisK_dim/P_sf"/>
</dbReference>
<comment type="caution">
    <text evidence="10">The sequence shown here is derived from an EMBL/GenBank/DDBJ whole genome shotgun (WGS) entry which is preliminary data.</text>
</comment>
<dbReference type="GO" id="GO:0000155">
    <property type="term" value="F:phosphorelay sensor kinase activity"/>
    <property type="evidence" value="ECO:0007669"/>
    <property type="project" value="InterPro"/>
</dbReference>
<keyword evidence="5" id="KW-0175">Coiled coil</keyword>
<comment type="catalytic activity">
    <reaction evidence="1">
        <text>ATP + protein L-histidine = ADP + protein N-phospho-L-histidine.</text>
        <dbReference type="EC" id="2.7.13.3"/>
    </reaction>
</comment>
<evidence type="ECO:0000256" key="2">
    <source>
        <dbReference type="ARBA" id="ARBA00012438"/>
    </source>
</evidence>
<evidence type="ECO:0000256" key="1">
    <source>
        <dbReference type="ARBA" id="ARBA00000085"/>
    </source>
</evidence>
<dbReference type="CDD" id="cd00130">
    <property type="entry name" value="PAS"/>
    <property type="match status" value="2"/>
</dbReference>
<keyword evidence="3 4" id="KW-0597">Phosphoprotein</keyword>
<feature type="domain" description="Histidine kinase" evidence="6">
    <location>
        <begin position="288"/>
        <end position="508"/>
    </location>
</feature>
<dbReference type="SMART" id="SM00387">
    <property type="entry name" value="HATPase_c"/>
    <property type="match status" value="1"/>
</dbReference>
<reference evidence="10" key="1">
    <citation type="submission" date="2021-05" db="EMBL/GenBank/DDBJ databases">
        <title>Genome of Sphingobium sp. strain.</title>
        <authorList>
            <person name="Fan R."/>
        </authorList>
    </citation>
    <scope>NUCLEOTIDE SEQUENCE</scope>
    <source>
        <strain evidence="10">H33</strain>
    </source>
</reference>
<evidence type="ECO:0000313" key="11">
    <source>
        <dbReference type="Proteomes" id="UP001138757"/>
    </source>
</evidence>
<dbReference type="SUPFAM" id="SSF52172">
    <property type="entry name" value="CheY-like"/>
    <property type="match status" value="1"/>
</dbReference>
<dbReference type="SMART" id="SM00091">
    <property type="entry name" value="PAS"/>
    <property type="match status" value="2"/>
</dbReference>
<name>A0A9X1ISS1_9SPHN</name>
<dbReference type="EMBL" id="JAHGAW010000013">
    <property type="protein sequence ID" value="MBT2188881.1"/>
    <property type="molecule type" value="Genomic_DNA"/>
</dbReference>
<dbReference type="CDD" id="cd00082">
    <property type="entry name" value="HisKA"/>
    <property type="match status" value="1"/>
</dbReference>
<dbReference type="PANTHER" id="PTHR43065:SF49">
    <property type="entry name" value="HISTIDINE KINASE"/>
    <property type="match status" value="1"/>
</dbReference>
<feature type="modified residue" description="4-aspartylphosphate" evidence="4">
    <location>
        <position position="582"/>
    </location>
</feature>